<dbReference type="VEuPathDB" id="TriTrypDB:BSAL_00260"/>
<evidence type="ECO:0000313" key="6">
    <source>
        <dbReference type="EMBL" id="CUE72347.1"/>
    </source>
</evidence>
<dbReference type="SMART" id="SM00320">
    <property type="entry name" value="WD40"/>
    <property type="match status" value="7"/>
</dbReference>
<evidence type="ECO:0000256" key="1">
    <source>
        <dbReference type="ARBA" id="ARBA00022574"/>
    </source>
</evidence>
<dbReference type="GO" id="GO:0005840">
    <property type="term" value="C:ribosome"/>
    <property type="evidence" value="ECO:0007669"/>
    <property type="project" value="UniProtKB-KW"/>
</dbReference>
<dbReference type="GO" id="GO:1990234">
    <property type="term" value="C:transferase complex"/>
    <property type="evidence" value="ECO:0007669"/>
    <property type="project" value="UniProtKB-ARBA"/>
</dbReference>
<keyword evidence="1 4" id="KW-0853">WD repeat</keyword>
<feature type="region of interest" description="Disordered" evidence="5">
    <location>
        <begin position="302"/>
        <end position="375"/>
    </location>
</feature>
<evidence type="ECO:0000313" key="7">
    <source>
        <dbReference type="Proteomes" id="UP000051952"/>
    </source>
</evidence>
<evidence type="ECO:0000256" key="5">
    <source>
        <dbReference type="SAM" id="MobiDB-lite"/>
    </source>
</evidence>
<dbReference type="InterPro" id="IPR001680">
    <property type="entry name" value="WD40_rpt"/>
</dbReference>
<keyword evidence="3" id="KW-0687">Ribonucleoprotein</keyword>
<sequence>MGEGPIGGGHALGVNAAAHLSDGRVATAGRDATVRVWENGAVTSVFSDHADVVHDVAVPPSSSVIASCSSDNTILLYNHQKLVDARCCHTDAVRKIRFLSSSKLVSASLDGNVCISDLRNASSELVVPTGDPLFSLALGASEGKNIIAVGSARGHMYLFDPRAAPPDDEAMEPSVRAAHNSCVRDLVFCDGGSKLASCGADAIVKVWDLRQMQSPITIVQHTDSVFSLATTSGSPLIFSGSRDGTIAITNVSNLETSCGVVSQHPIMHVSVCPRNILYACTTKSSVDGYVLSTILPRSLLGTSTPLSSGRKPSPQDSGLWTSSGHAPSTPYEDVATPSKIAIDLDTPGRPPSRFRSDNAITKDRERAAPLGLVDPPNRKYESPFLKSLTFVSKEQEKQWCTSLRTNRPVREGLNEPDFSLEGSTHAVLQCALLNDKRHVLSLDEAQDIVLWNITTQEQLHRFARGTAWKDALEQANIETHCASWCTVECRWGCICVTISFESSVDTWVNEWWLKYVSVPTPVATSPRAVQRRLSTYSLTRKERLTLMQRSLKNLCEIALRNLFTARRTESVLVWNVPQGNTPHGSGKRFVIGKEDNIDEVMRLVPAWVANIFQCPEQVLQISATAAHTVELLPFDSNVPALKQTQFSIPRKRTIADLARELSGVLKLKIPKTRELIDGISRSPLAISFSTGGDIEAESMQPLLAEEYLEFVVAQEGGRPNPAVTVDPLMQVGTAFFMFKEKGSGVLRLWYRKNPLMS</sequence>
<proteinExistence type="predicted"/>
<dbReference type="PANTHER" id="PTHR22847">
    <property type="entry name" value="WD40 REPEAT PROTEIN"/>
    <property type="match status" value="1"/>
</dbReference>
<dbReference type="InterPro" id="IPR036322">
    <property type="entry name" value="WD40_repeat_dom_sf"/>
</dbReference>
<organism evidence="6 7">
    <name type="scientific">Bodo saltans</name>
    <name type="common">Flagellated protozoan</name>
    <dbReference type="NCBI Taxonomy" id="75058"/>
    <lineage>
        <taxon>Eukaryota</taxon>
        <taxon>Discoba</taxon>
        <taxon>Euglenozoa</taxon>
        <taxon>Kinetoplastea</taxon>
        <taxon>Metakinetoplastina</taxon>
        <taxon>Eubodonida</taxon>
        <taxon>Bodonidae</taxon>
        <taxon>Bodo</taxon>
    </lineage>
</organism>
<dbReference type="EMBL" id="CYKH01000126">
    <property type="protein sequence ID" value="CUE72347.1"/>
    <property type="molecule type" value="Genomic_DNA"/>
</dbReference>
<evidence type="ECO:0000256" key="4">
    <source>
        <dbReference type="PROSITE-ProRule" id="PRU00221"/>
    </source>
</evidence>
<dbReference type="PROSITE" id="PS50082">
    <property type="entry name" value="WD_REPEATS_2"/>
    <property type="match status" value="2"/>
</dbReference>
<dbReference type="AlphaFoldDB" id="A0A0S4IIL6"/>
<gene>
    <name evidence="6" type="ORF">BSAL_00260</name>
</gene>
<keyword evidence="2" id="KW-0677">Repeat</keyword>
<evidence type="ECO:0000256" key="2">
    <source>
        <dbReference type="ARBA" id="ARBA00022737"/>
    </source>
</evidence>
<feature type="repeat" description="WD" evidence="4">
    <location>
        <begin position="46"/>
        <end position="78"/>
    </location>
</feature>
<dbReference type="PROSITE" id="PS00678">
    <property type="entry name" value="WD_REPEATS_1"/>
    <property type="match status" value="1"/>
</dbReference>
<dbReference type="Pfam" id="PF00400">
    <property type="entry name" value="WD40"/>
    <property type="match status" value="5"/>
</dbReference>
<feature type="compositionally biased region" description="Basic and acidic residues" evidence="5">
    <location>
        <begin position="354"/>
        <end position="367"/>
    </location>
</feature>
<dbReference type="PANTHER" id="PTHR22847:SF637">
    <property type="entry name" value="WD REPEAT DOMAIN 5B"/>
    <property type="match status" value="1"/>
</dbReference>
<protein>
    <submittedName>
        <fullName evidence="6">WD40 repeat-containing protein, putative</fullName>
    </submittedName>
</protein>
<feature type="repeat" description="WD" evidence="4">
    <location>
        <begin position="176"/>
        <end position="217"/>
    </location>
</feature>
<accession>A0A0S4IIL6</accession>
<feature type="compositionally biased region" description="Polar residues" evidence="5">
    <location>
        <begin position="314"/>
        <end position="326"/>
    </location>
</feature>
<dbReference type="SUPFAM" id="SSF50978">
    <property type="entry name" value="WD40 repeat-like"/>
    <property type="match status" value="1"/>
</dbReference>
<dbReference type="PROSITE" id="PS50294">
    <property type="entry name" value="WD_REPEATS_REGION"/>
    <property type="match status" value="1"/>
</dbReference>
<dbReference type="InterPro" id="IPR015943">
    <property type="entry name" value="WD40/YVTN_repeat-like_dom_sf"/>
</dbReference>
<reference evidence="7" key="1">
    <citation type="submission" date="2015-09" db="EMBL/GenBank/DDBJ databases">
        <authorList>
            <consortium name="Pathogen Informatics"/>
        </authorList>
    </citation>
    <scope>NUCLEOTIDE SEQUENCE [LARGE SCALE GENOMIC DNA]</scope>
    <source>
        <strain evidence="7">Lake Konstanz</strain>
    </source>
</reference>
<keyword evidence="7" id="KW-1185">Reference proteome</keyword>
<name>A0A0S4IIL6_BODSA</name>
<dbReference type="OrthoDB" id="2421129at2759"/>
<dbReference type="InterPro" id="IPR019775">
    <property type="entry name" value="WD40_repeat_CS"/>
</dbReference>
<evidence type="ECO:0000256" key="3">
    <source>
        <dbReference type="ARBA" id="ARBA00022980"/>
    </source>
</evidence>
<dbReference type="Proteomes" id="UP000051952">
    <property type="component" value="Unassembled WGS sequence"/>
</dbReference>
<dbReference type="Gene3D" id="2.130.10.10">
    <property type="entry name" value="YVTN repeat-like/Quinoprotein amine dehydrogenase"/>
    <property type="match status" value="2"/>
</dbReference>
<keyword evidence="3" id="KW-0689">Ribosomal protein</keyword>